<dbReference type="GO" id="GO:0003723">
    <property type="term" value="F:RNA binding"/>
    <property type="evidence" value="ECO:0007669"/>
    <property type="project" value="InterPro"/>
</dbReference>
<dbReference type="Gene3D" id="3.30.70.2510">
    <property type="match status" value="1"/>
</dbReference>
<dbReference type="PANTHER" id="PTHR21568:SF0">
    <property type="entry name" value="TRNA PSEUDOURIDINE SYNTHASE PUS10"/>
    <property type="match status" value="1"/>
</dbReference>
<organism evidence="9 10">
    <name type="scientific">Nematostella vectensis</name>
    <name type="common">Starlet sea anemone</name>
    <dbReference type="NCBI Taxonomy" id="45351"/>
    <lineage>
        <taxon>Eukaryota</taxon>
        <taxon>Metazoa</taxon>
        <taxon>Cnidaria</taxon>
        <taxon>Anthozoa</taxon>
        <taxon>Hexacorallia</taxon>
        <taxon>Actiniaria</taxon>
        <taxon>Edwardsiidae</taxon>
        <taxon>Nematostella</taxon>
    </lineage>
</organism>
<dbReference type="GO" id="GO:0031119">
    <property type="term" value="P:tRNA pseudouridine synthesis"/>
    <property type="evidence" value="ECO:0007669"/>
    <property type="project" value="UniProtKB-ARBA"/>
</dbReference>
<dbReference type="PANTHER" id="PTHR21568">
    <property type="entry name" value="TRNA PSEUDOURIDINE SYNTHASE PUS10"/>
    <property type="match status" value="1"/>
</dbReference>
<evidence type="ECO:0000256" key="3">
    <source>
        <dbReference type="ARBA" id="ARBA00022694"/>
    </source>
</evidence>
<evidence type="ECO:0000256" key="6">
    <source>
        <dbReference type="ARBA" id="ARBA00079393"/>
    </source>
</evidence>
<dbReference type="Gene3D" id="3.30.70.3190">
    <property type="match status" value="1"/>
</dbReference>
<evidence type="ECO:0000313" key="10">
    <source>
        <dbReference type="Proteomes" id="UP000001593"/>
    </source>
</evidence>
<dbReference type="EC" id="5.4.99.25" evidence="2"/>
<dbReference type="SUPFAM" id="SSF55120">
    <property type="entry name" value="Pseudouridine synthase"/>
    <property type="match status" value="1"/>
</dbReference>
<keyword evidence="4" id="KW-0413">Isomerase</keyword>
<dbReference type="FunFam" id="3.30.70.2510:FF:000001">
    <property type="entry name" value="tRNA pseudouridine synthase Pus10"/>
    <property type="match status" value="1"/>
</dbReference>
<evidence type="ECO:0000256" key="4">
    <source>
        <dbReference type="ARBA" id="ARBA00023235"/>
    </source>
</evidence>
<dbReference type="eggNOG" id="KOG2364">
    <property type="taxonomic scope" value="Eukaryota"/>
</dbReference>
<dbReference type="FunFam" id="3.30.70.3190:FF:000001">
    <property type="entry name" value="tRNA pseudouridine synthase Pus10"/>
    <property type="match status" value="1"/>
</dbReference>
<sequence>CPPDVPVAQCVCQQIVCSHGSLLIGGRYNKYSRCLPQTPWLIDGERLKESSITLLITDCRFSSSGREDIDVRMLGTGRPFVLEFVNPHRTLLDEDFLSDMQKQINSSTKEIAVSGLQVITKGEYSILKDGETKKTKCYSALIWTKELVPQTELDKLADIKDLRIEQKTPLRVLHRRPLAVRVREVHTMSAQRIDDHHFKLFLKTMAGTYVKEFVHGDFGRTKPNLGTLLGVESDILELDVESVDVEWPPVRK</sequence>
<dbReference type="EMBL" id="DS469802">
    <property type="protein sequence ID" value="EDO32870.1"/>
    <property type="molecule type" value="Genomic_DNA"/>
</dbReference>
<evidence type="ECO:0000256" key="7">
    <source>
        <dbReference type="ARBA" id="ARBA00083669"/>
    </source>
</evidence>
<keyword evidence="3" id="KW-0819">tRNA processing</keyword>
<dbReference type="PhylomeDB" id="A7STU7"/>
<proteinExistence type="inferred from homology"/>
<dbReference type="InterPro" id="IPR039894">
    <property type="entry name" value="Pus10-like"/>
</dbReference>
<evidence type="ECO:0000256" key="2">
    <source>
        <dbReference type="ARBA" id="ARBA00012787"/>
    </source>
</evidence>
<dbReference type="GO" id="GO:0160148">
    <property type="term" value="F:tRNA pseudouridine(55) synthase activity"/>
    <property type="evidence" value="ECO:0007669"/>
    <property type="project" value="UniProtKB-EC"/>
</dbReference>
<accession>A7STU7</accession>
<feature type="non-terminal residue" evidence="9">
    <location>
        <position position="1"/>
    </location>
</feature>
<name>A7STU7_NEMVE</name>
<dbReference type="OMA" id="ICRIENP"/>
<keyword evidence="10" id="KW-1185">Reference proteome</keyword>
<evidence type="ECO:0000256" key="5">
    <source>
        <dbReference type="ARBA" id="ARBA00075270"/>
    </source>
</evidence>
<dbReference type="Pfam" id="PF21238">
    <property type="entry name" value="Pus10_C"/>
    <property type="match status" value="1"/>
</dbReference>
<dbReference type="Proteomes" id="UP000001593">
    <property type="component" value="Unassembled WGS sequence"/>
</dbReference>
<evidence type="ECO:0000256" key="1">
    <source>
        <dbReference type="ARBA" id="ARBA00009652"/>
    </source>
</evidence>
<protein>
    <recommendedName>
        <fullName evidence="2">tRNA pseudouridine(55) synthase</fullName>
        <ecNumber evidence="2">5.4.99.25</ecNumber>
    </recommendedName>
    <alternativeName>
        <fullName evidence="7">tRNA pseudouridine 55 synthase</fullName>
    </alternativeName>
    <alternativeName>
        <fullName evidence="5">tRNA pseudouridylate synthase</fullName>
    </alternativeName>
    <alternativeName>
        <fullName evidence="6">tRNA-uridine isomerase</fullName>
    </alternativeName>
</protein>
<dbReference type="AlphaFoldDB" id="A7STU7"/>
<dbReference type="InterPro" id="IPR020103">
    <property type="entry name" value="PsdUridine_synth_cat_dom_sf"/>
</dbReference>
<feature type="domain" description="Pus10-like C-terminal" evidence="8">
    <location>
        <begin position="24"/>
        <end position="244"/>
    </location>
</feature>
<evidence type="ECO:0000313" key="9">
    <source>
        <dbReference type="EMBL" id="EDO32870.1"/>
    </source>
</evidence>
<gene>
    <name evidence="9" type="ORF">NEMVEDRAFT_v1g131503</name>
</gene>
<reference evidence="9 10" key="1">
    <citation type="journal article" date="2007" name="Science">
        <title>Sea anemone genome reveals ancestral eumetazoan gene repertoire and genomic organization.</title>
        <authorList>
            <person name="Putnam N.H."/>
            <person name="Srivastava M."/>
            <person name="Hellsten U."/>
            <person name="Dirks B."/>
            <person name="Chapman J."/>
            <person name="Salamov A."/>
            <person name="Terry A."/>
            <person name="Shapiro H."/>
            <person name="Lindquist E."/>
            <person name="Kapitonov V.V."/>
            <person name="Jurka J."/>
            <person name="Genikhovich G."/>
            <person name="Grigoriev I.V."/>
            <person name="Lucas S.M."/>
            <person name="Steele R.E."/>
            <person name="Finnerty J.R."/>
            <person name="Technau U."/>
            <person name="Martindale M.Q."/>
            <person name="Rokhsar D.S."/>
        </authorList>
    </citation>
    <scope>NUCLEOTIDE SEQUENCE [LARGE SCALE GENOMIC DNA]</scope>
    <source>
        <strain evidence="10">CH2 X CH6</strain>
    </source>
</reference>
<dbReference type="HOGENOM" id="CLU_028780_1_0_1"/>
<dbReference type="InParanoid" id="A7STU7"/>
<comment type="similarity">
    <text evidence="1">Belongs to the pseudouridine synthase Pus10 family.</text>
</comment>
<dbReference type="InterPro" id="IPR048741">
    <property type="entry name" value="Pus10-like_C"/>
</dbReference>
<evidence type="ECO:0000259" key="8">
    <source>
        <dbReference type="Pfam" id="PF21238"/>
    </source>
</evidence>
<dbReference type="STRING" id="45351.A7STU7"/>